<dbReference type="EMBL" id="JBJQND010000004">
    <property type="protein sequence ID" value="KAL3880583.1"/>
    <property type="molecule type" value="Genomic_DNA"/>
</dbReference>
<reference evidence="1 2" key="1">
    <citation type="submission" date="2024-11" db="EMBL/GenBank/DDBJ databases">
        <title>Chromosome-level genome assembly of the freshwater bivalve Anodonta woodiana.</title>
        <authorList>
            <person name="Chen X."/>
        </authorList>
    </citation>
    <scope>NUCLEOTIDE SEQUENCE [LARGE SCALE GENOMIC DNA]</scope>
    <source>
        <strain evidence="1">MN2024</strain>
        <tissue evidence="1">Gills</tissue>
    </source>
</reference>
<sequence length="88" mass="10026">WYKATRNLRRHSTGRFRYGNLSALVRIDTELNGRLLLLDSRLASYTDLNITDWIKNNVVKAGLVLVPATNDALCQSNISEAFTKFQLL</sequence>
<accession>A0ABD3X6H6</accession>
<proteinExistence type="predicted"/>
<gene>
    <name evidence="1" type="ORF">ACJMK2_032812</name>
</gene>
<feature type="non-terminal residue" evidence="1">
    <location>
        <position position="88"/>
    </location>
</feature>
<organism evidence="1 2">
    <name type="scientific">Sinanodonta woodiana</name>
    <name type="common">Chinese pond mussel</name>
    <name type="synonym">Anodonta woodiana</name>
    <dbReference type="NCBI Taxonomy" id="1069815"/>
    <lineage>
        <taxon>Eukaryota</taxon>
        <taxon>Metazoa</taxon>
        <taxon>Spiralia</taxon>
        <taxon>Lophotrochozoa</taxon>
        <taxon>Mollusca</taxon>
        <taxon>Bivalvia</taxon>
        <taxon>Autobranchia</taxon>
        <taxon>Heteroconchia</taxon>
        <taxon>Palaeoheterodonta</taxon>
        <taxon>Unionida</taxon>
        <taxon>Unionoidea</taxon>
        <taxon>Unionidae</taxon>
        <taxon>Unioninae</taxon>
        <taxon>Sinanodonta</taxon>
    </lineage>
</organism>
<feature type="non-terminal residue" evidence="1">
    <location>
        <position position="1"/>
    </location>
</feature>
<evidence type="ECO:0000313" key="2">
    <source>
        <dbReference type="Proteomes" id="UP001634394"/>
    </source>
</evidence>
<protein>
    <submittedName>
        <fullName evidence="1">Uncharacterized protein</fullName>
    </submittedName>
</protein>
<evidence type="ECO:0000313" key="1">
    <source>
        <dbReference type="EMBL" id="KAL3880583.1"/>
    </source>
</evidence>
<dbReference type="AlphaFoldDB" id="A0ABD3X6H6"/>
<comment type="caution">
    <text evidence="1">The sequence shown here is derived from an EMBL/GenBank/DDBJ whole genome shotgun (WGS) entry which is preliminary data.</text>
</comment>
<name>A0ABD3X6H6_SINWO</name>
<dbReference type="Proteomes" id="UP001634394">
    <property type="component" value="Unassembled WGS sequence"/>
</dbReference>
<keyword evidence="2" id="KW-1185">Reference proteome</keyword>